<evidence type="ECO:0000256" key="1">
    <source>
        <dbReference type="ARBA" id="ARBA00010541"/>
    </source>
</evidence>
<dbReference type="InterPro" id="IPR001478">
    <property type="entry name" value="PDZ"/>
</dbReference>
<evidence type="ECO:0000313" key="9">
    <source>
        <dbReference type="Proteomes" id="UP000008631"/>
    </source>
</evidence>
<keyword evidence="3" id="KW-0378">Hydrolase</keyword>
<evidence type="ECO:0000256" key="3">
    <source>
        <dbReference type="ARBA" id="ARBA00022801"/>
    </source>
</evidence>
<dbReference type="SMART" id="SM00228">
    <property type="entry name" value="PDZ"/>
    <property type="match status" value="1"/>
</dbReference>
<dbReference type="Pfam" id="PF13365">
    <property type="entry name" value="Trypsin_2"/>
    <property type="match status" value="1"/>
</dbReference>
<keyword evidence="6" id="KW-0812">Transmembrane</keyword>
<feature type="compositionally biased region" description="Pro residues" evidence="5">
    <location>
        <begin position="535"/>
        <end position="546"/>
    </location>
</feature>
<feature type="domain" description="PDZ" evidence="7">
    <location>
        <begin position="404"/>
        <end position="495"/>
    </location>
</feature>
<dbReference type="FunFam" id="2.40.10.10:FF:000001">
    <property type="entry name" value="Periplasmic serine protease DegS"/>
    <property type="match status" value="1"/>
</dbReference>
<feature type="region of interest" description="Disordered" evidence="5">
    <location>
        <begin position="515"/>
        <end position="575"/>
    </location>
</feature>
<feature type="compositionally biased region" description="Low complexity" evidence="5">
    <location>
        <begin position="549"/>
        <end position="563"/>
    </location>
</feature>
<keyword evidence="6" id="KW-1133">Transmembrane helix</keyword>
<dbReference type="InterPro" id="IPR009003">
    <property type="entry name" value="Peptidase_S1_PA"/>
</dbReference>
<reference key="1">
    <citation type="submission" date="2010-11" db="EMBL/GenBank/DDBJ databases">
        <title>The complete sequence of chromosome of Isophaera pallida ATCC 43644.</title>
        <authorList>
            <consortium name="US DOE Joint Genome Institute (JGI-PGF)"/>
            <person name="Lucas S."/>
            <person name="Copeland A."/>
            <person name="Lapidus A."/>
            <person name="Bruce D."/>
            <person name="Goodwin L."/>
            <person name="Pitluck S."/>
            <person name="Kyrpides N."/>
            <person name="Mavromatis K."/>
            <person name="Pagani I."/>
            <person name="Ivanova N."/>
            <person name="Saunders E."/>
            <person name="Brettin T."/>
            <person name="Detter J.C."/>
            <person name="Han C."/>
            <person name="Tapia R."/>
            <person name="Land M."/>
            <person name="Hauser L."/>
            <person name="Markowitz V."/>
            <person name="Cheng J.-F."/>
            <person name="Hugenholtz P."/>
            <person name="Woyke T."/>
            <person name="Wu D."/>
            <person name="Eisen J.A."/>
        </authorList>
    </citation>
    <scope>NUCLEOTIDE SEQUENCE</scope>
    <source>
        <strain>ATCC 43644</strain>
    </source>
</reference>
<sequence length="575" mass="61077">MSHAPNRTASSAPTALLLPLPVSPAAHRVHPHVTPLEGVDARRGRSRRCPPATVWLGPTLLSGIALGVILERLMAPVPIAPMPPAAAIPAAPNAATPPPSERLEVFPTEAVLPVPPGDSAVTSLTTPSPDETTPSAPPTTADRASPSVRPATTSASHPHPVGQPTEAELPLEDQLASQFEAIELFNRAFELVARIVSPSVVHIEAVKPSRVPKLDGGERRRTLETGSGVLVSHPDAEGRQRIYVLTNHHVVEGAQVGSIQVFLFDGHLLKPTRVWHDAKADVAVLELAPRSDLRPARLGDSDGVQVGSWVMAIGSPFGLKHSVSQGIISARGRREADLQQEGLENQDFLQTDAAINPGNSGGPLVNLKGEVIGLNTAIATSHGGSEGVGFAIPINLAKWIMDQLIRRGKVVRGGIGVDLADLSPQQALVLGLDRPRGVRITRVHPGSPAESAGFQVTDVVLSFNHVEVRNLHHFINLVSMSPIDQLVSVTVWRRRQHQTLEVRIADLDQLRAQSIPQTTPAPSAPPAARPDRPSPTRPSDAAPPPKLHSNSNPQPPRRSSLPLETLPRSNSAQSG</sequence>
<dbReference type="PROSITE" id="PS50106">
    <property type="entry name" value="PDZ"/>
    <property type="match status" value="1"/>
</dbReference>
<feature type="compositionally biased region" description="Polar residues" evidence="5">
    <location>
        <begin position="120"/>
        <end position="134"/>
    </location>
</feature>
<evidence type="ECO:0000256" key="6">
    <source>
        <dbReference type="SAM" id="Phobius"/>
    </source>
</evidence>
<keyword evidence="4" id="KW-0720">Serine protease</keyword>
<dbReference type="AlphaFoldDB" id="E8QZA1"/>
<evidence type="ECO:0000313" key="8">
    <source>
        <dbReference type="EMBL" id="ADV64230.1"/>
    </source>
</evidence>
<dbReference type="EMBL" id="CP002353">
    <property type="protein sequence ID" value="ADV64230.1"/>
    <property type="molecule type" value="Genomic_DNA"/>
</dbReference>
<gene>
    <name evidence="8" type="ordered locus">Isop_3674</name>
</gene>
<dbReference type="Gene3D" id="2.40.10.120">
    <property type="match status" value="1"/>
</dbReference>
<dbReference type="eggNOG" id="COG0265">
    <property type="taxonomic scope" value="Bacteria"/>
</dbReference>
<dbReference type="SUPFAM" id="SSF50156">
    <property type="entry name" value="PDZ domain-like"/>
    <property type="match status" value="1"/>
</dbReference>
<keyword evidence="6" id="KW-0472">Membrane</keyword>
<feature type="region of interest" description="Disordered" evidence="5">
    <location>
        <begin position="111"/>
        <end position="167"/>
    </location>
</feature>
<dbReference type="PANTHER" id="PTHR22939">
    <property type="entry name" value="SERINE PROTEASE FAMILY S1C HTRA-RELATED"/>
    <property type="match status" value="1"/>
</dbReference>
<reference evidence="8 9" key="2">
    <citation type="journal article" date="2011" name="Stand. Genomic Sci.">
        <title>Complete genome sequence of Isosphaera pallida type strain (IS1B).</title>
        <authorList>
            <consortium name="US DOE Joint Genome Institute (JGI-PGF)"/>
            <person name="Goker M."/>
            <person name="Cleland D."/>
            <person name="Saunders E."/>
            <person name="Lapidus A."/>
            <person name="Nolan M."/>
            <person name="Lucas S."/>
            <person name="Hammon N."/>
            <person name="Deshpande S."/>
            <person name="Cheng J.F."/>
            <person name="Tapia R."/>
            <person name="Han C."/>
            <person name="Goodwin L."/>
            <person name="Pitluck S."/>
            <person name="Liolios K."/>
            <person name="Pagani I."/>
            <person name="Ivanova N."/>
            <person name="Mavromatis K."/>
            <person name="Pati A."/>
            <person name="Chen A."/>
            <person name="Palaniappan K."/>
            <person name="Land M."/>
            <person name="Hauser L."/>
            <person name="Chang Y.J."/>
            <person name="Jeffries C.D."/>
            <person name="Detter J.C."/>
            <person name="Beck B."/>
            <person name="Woyke T."/>
            <person name="Bristow J."/>
            <person name="Eisen J.A."/>
            <person name="Markowitz V."/>
            <person name="Hugenholtz P."/>
            <person name="Kyrpides N.C."/>
            <person name="Klenk H.P."/>
        </authorList>
    </citation>
    <scope>NUCLEOTIDE SEQUENCE [LARGE SCALE GENOMIC DNA]</scope>
    <source>
        <strain evidence="9">ATCC 43644 / DSM 9630 / IS1B</strain>
    </source>
</reference>
<evidence type="ECO:0000256" key="4">
    <source>
        <dbReference type="ARBA" id="ARBA00022825"/>
    </source>
</evidence>
<evidence type="ECO:0000256" key="2">
    <source>
        <dbReference type="ARBA" id="ARBA00022670"/>
    </source>
</evidence>
<dbReference type="Gene3D" id="2.30.42.10">
    <property type="match status" value="1"/>
</dbReference>
<feature type="transmembrane region" description="Helical" evidence="6">
    <location>
        <begin position="52"/>
        <end position="70"/>
    </location>
</feature>
<dbReference type="InterPro" id="IPR001940">
    <property type="entry name" value="Peptidase_S1C"/>
</dbReference>
<comment type="similarity">
    <text evidence="1">Belongs to the peptidase S1C family.</text>
</comment>
<dbReference type="PRINTS" id="PR00834">
    <property type="entry name" value="PROTEASES2C"/>
</dbReference>
<dbReference type="RefSeq" id="WP_013566518.1">
    <property type="nucleotide sequence ID" value="NC_014962.1"/>
</dbReference>
<dbReference type="STRING" id="575540.Isop_3674"/>
<dbReference type="KEGG" id="ipa:Isop_3674"/>
<dbReference type="InterPro" id="IPR036034">
    <property type="entry name" value="PDZ_sf"/>
</dbReference>
<keyword evidence="9" id="KW-1185">Reference proteome</keyword>
<evidence type="ECO:0000256" key="5">
    <source>
        <dbReference type="SAM" id="MobiDB-lite"/>
    </source>
</evidence>
<dbReference type="SUPFAM" id="SSF50494">
    <property type="entry name" value="Trypsin-like serine proteases"/>
    <property type="match status" value="1"/>
</dbReference>
<dbReference type="Pfam" id="PF13180">
    <property type="entry name" value="PDZ_2"/>
    <property type="match status" value="1"/>
</dbReference>
<proteinExistence type="inferred from homology"/>
<name>E8QZA1_ISOPI</name>
<dbReference type="GO" id="GO:0006508">
    <property type="term" value="P:proteolysis"/>
    <property type="evidence" value="ECO:0007669"/>
    <property type="project" value="UniProtKB-KW"/>
</dbReference>
<organism evidence="8 9">
    <name type="scientific">Isosphaera pallida (strain ATCC 43644 / DSM 9630 / IS1B)</name>
    <dbReference type="NCBI Taxonomy" id="575540"/>
    <lineage>
        <taxon>Bacteria</taxon>
        <taxon>Pseudomonadati</taxon>
        <taxon>Planctomycetota</taxon>
        <taxon>Planctomycetia</taxon>
        <taxon>Isosphaerales</taxon>
        <taxon>Isosphaeraceae</taxon>
        <taxon>Isosphaera</taxon>
    </lineage>
</organism>
<dbReference type="HOGENOM" id="CLU_473916_0_0_0"/>
<evidence type="ECO:0000259" key="7">
    <source>
        <dbReference type="PROSITE" id="PS50106"/>
    </source>
</evidence>
<keyword evidence="2" id="KW-0645">Protease</keyword>
<protein>
    <submittedName>
        <fullName evidence="8">Peptidase S1 and S6 chymotrypsin/Hap</fullName>
    </submittedName>
</protein>
<dbReference type="PANTHER" id="PTHR22939:SF129">
    <property type="entry name" value="SERINE PROTEASE HTRA2, MITOCHONDRIAL"/>
    <property type="match status" value="1"/>
</dbReference>
<dbReference type="GO" id="GO:0004252">
    <property type="term" value="F:serine-type endopeptidase activity"/>
    <property type="evidence" value="ECO:0007669"/>
    <property type="project" value="InterPro"/>
</dbReference>
<accession>E8QZA1</accession>
<dbReference type="Proteomes" id="UP000008631">
    <property type="component" value="Chromosome"/>
</dbReference>
<dbReference type="InParanoid" id="E8QZA1"/>